<evidence type="ECO:0000313" key="1">
    <source>
        <dbReference type="EMBL" id="GAH53080.1"/>
    </source>
</evidence>
<organism evidence="1">
    <name type="scientific">marine sediment metagenome</name>
    <dbReference type="NCBI Taxonomy" id="412755"/>
    <lineage>
        <taxon>unclassified sequences</taxon>
        <taxon>metagenomes</taxon>
        <taxon>ecological metagenomes</taxon>
    </lineage>
</organism>
<protein>
    <submittedName>
        <fullName evidence="1">Uncharacterized protein</fullName>
    </submittedName>
</protein>
<name>X1H7Q1_9ZZZZ</name>
<sequence>MSLEKRRETKENRVEKELEGSSFRRLDFTPLQDPKIKKKKKVKDKDTTIEDLTEIEKDVLNIAQDILKLKRYDADFDIDVSSFWGYFPQH</sequence>
<dbReference type="AlphaFoldDB" id="X1H7Q1"/>
<comment type="caution">
    <text evidence="1">The sequence shown here is derived from an EMBL/GenBank/DDBJ whole genome shotgun (WGS) entry which is preliminary data.</text>
</comment>
<proteinExistence type="predicted"/>
<dbReference type="EMBL" id="BARU01016829">
    <property type="protein sequence ID" value="GAH53080.1"/>
    <property type="molecule type" value="Genomic_DNA"/>
</dbReference>
<gene>
    <name evidence="1" type="ORF">S03H2_27949</name>
</gene>
<accession>X1H7Q1</accession>
<reference evidence="1" key="1">
    <citation type="journal article" date="2014" name="Front. Microbiol.">
        <title>High frequency of phylogenetically diverse reductive dehalogenase-homologous genes in deep subseafloor sedimentary metagenomes.</title>
        <authorList>
            <person name="Kawai M."/>
            <person name="Futagami T."/>
            <person name="Toyoda A."/>
            <person name="Takaki Y."/>
            <person name="Nishi S."/>
            <person name="Hori S."/>
            <person name="Arai W."/>
            <person name="Tsubouchi T."/>
            <person name="Morono Y."/>
            <person name="Uchiyama I."/>
            <person name="Ito T."/>
            <person name="Fujiyama A."/>
            <person name="Inagaki F."/>
            <person name="Takami H."/>
        </authorList>
    </citation>
    <scope>NUCLEOTIDE SEQUENCE</scope>
    <source>
        <strain evidence="1">Expedition CK06-06</strain>
    </source>
</reference>